<dbReference type="EMBL" id="GIFC01001602">
    <property type="protein sequence ID" value="MXU83685.1"/>
    <property type="molecule type" value="Transcribed_RNA"/>
</dbReference>
<sequence length="76" mass="8338">MARSVLCRGLLWATVMVAFNAHMERLGSLVNCTYSCKDALLALFFCAITPQGHSVGVSFLCNNLAKSHGKTYPNWT</sequence>
<organism evidence="2">
    <name type="scientific">Ixodes ricinus</name>
    <name type="common">Common tick</name>
    <name type="synonym">Acarus ricinus</name>
    <dbReference type="NCBI Taxonomy" id="34613"/>
    <lineage>
        <taxon>Eukaryota</taxon>
        <taxon>Metazoa</taxon>
        <taxon>Ecdysozoa</taxon>
        <taxon>Arthropoda</taxon>
        <taxon>Chelicerata</taxon>
        <taxon>Arachnida</taxon>
        <taxon>Acari</taxon>
        <taxon>Parasitiformes</taxon>
        <taxon>Ixodida</taxon>
        <taxon>Ixodoidea</taxon>
        <taxon>Ixodidae</taxon>
        <taxon>Ixodinae</taxon>
        <taxon>Ixodes</taxon>
    </lineage>
</organism>
<evidence type="ECO:0000256" key="1">
    <source>
        <dbReference type="SAM" id="SignalP"/>
    </source>
</evidence>
<name>A0A6B0U576_IXORI</name>
<reference evidence="2" key="1">
    <citation type="submission" date="2019-12" db="EMBL/GenBank/DDBJ databases">
        <title>An insight into the sialome of adult female Ixodes ricinus ticks feeding for 6 days.</title>
        <authorList>
            <person name="Perner J."/>
            <person name="Ribeiro J.M.C."/>
        </authorList>
    </citation>
    <scope>NUCLEOTIDE SEQUENCE</scope>
    <source>
        <strain evidence="2">Semi-engorged</strain>
        <tissue evidence="2">Salivary glands</tissue>
    </source>
</reference>
<feature type="chain" id="PRO_5025590103" evidence="1">
    <location>
        <begin position="19"/>
        <end position="76"/>
    </location>
</feature>
<keyword evidence="1" id="KW-0732">Signal</keyword>
<protein>
    <submittedName>
        <fullName evidence="2">Putative secreted protein</fullName>
    </submittedName>
</protein>
<dbReference type="AlphaFoldDB" id="A0A6B0U576"/>
<feature type="signal peptide" evidence="1">
    <location>
        <begin position="1"/>
        <end position="18"/>
    </location>
</feature>
<evidence type="ECO:0000313" key="2">
    <source>
        <dbReference type="EMBL" id="MXU83685.1"/>
    </source>
</evidence>
<proteinExistence type="predicted"/>
<accession>A0A6B0U576</accession>